<dbReference type="Gene3D" id="3.40.309.10">
    <property type="entry name" value="Aldehyde Dehydrogenase, Chain A, domain 2"/>
    <property type="match status" value="1"/>
</dbReference>
<dbReference type="InterPro" id="IPR016160">
    <property type="entry name" value="Ald_DH_CS_CYS"/>
</dbReference>
<reference evidence="6 7" key="1">
    <citation type="submission" date="2017-09" db="EMBL/GenBank/DDBJ databases">
        <title>The Catabolism of 3,6-Dichlorosalicylic acid is Initiated by the Cytochrome P450 Monooxygenase DsmABC in Rhizorhabdus dicambivorans Ndbn-20.</title>
        <authorList>
            <person name="Na L."/>
        </authorList>
    </citation>
    <scope>NUCLEOTIDE SEQUENCE [LARGE SCALE GENOMIC DNA]</scope>
    <source>
        <strain evidence="6 7">Ndbn-20m</strain>
    </source>
</reference>
<organism evidence="6 7">
    <name type="scientific">Rhizorhabdus dicambivorans</name>
    <dbReference type="NCBI Taxonomy" id="1850238"/>
    <lineage>
        <taxon>Bacteria</taxon>
        <taxon>Pseudomonadati</taxon>
        <taxon>Pseudomonadota</taxon>
        <taxon>Alphaproteobacteria</taxon>
        <taxon>Sphingomonadales</taxon>
        <taxon>Sphingomonadaceae</taxon>
        <taxon>Rhizorhabdus</taxon>
    </lineage>
</organism>
<comment type="caution">
    <text evidence="6">The sequence shown here is derived from an EMBL/GenBank/DDBJ whole genome shotgun (WGS) entry which is preliminary data.</text>
</comment>
<evidence type="ECO:0000256" key="1">
    <source>
        <dbReference type="ARBA" id="ARBA00009986"/>
    </source>
</evidence>
<dbReference type="Pfam" id="PF00171">
    <property type="entry name" value="Aldedh"/>
    <property type="match status" value="1"/>
</dbReference>
<keyword evidence="2 4" id="KW-0560">Oxidoreductase</keyword>
<dbReference type="InterPro" id="IPR016162">
    <property type="entry name" value="Ald_DH_N"/>
</dbReference>
<name>A0A2A4FNC3_9SPHN</name>
<dbReference type="AlphaFoldDB" id="A0A2A4FNC3"/>
<evidence type="ECO:0000259" key="5">
    <source>
        <dbReference type="Pfam" id="PF00171"/>
    </source>
</evidence>
<evidence type="ECO:0000256" key="2">
    <source>
        <dbReference type="ARBA" id="ARBA00023002"/>
    </source>
</evidence>
<evidence type="ECO:0000313" key="6">
    <source>
        <dbReference type="EMBL" id="PCE39903.1"/>
    </source>
</evidence>
<dbReference type="SUPFAM" id="SSF53720">
    <property type="entry name" value="ALDH-like"/>
    <property type="match status" value="1"/>
</dbReference>
<dbReference type="PROSITE" id="PS00687">
    <property type="entry name" value="ALDEHYDE_DEHYDR_GLU"/>
    <property type="match status" value="1"/>
</dbReference>
<proteinExistence type="inferred from homology"/>
<dbReference type="KEGG" id="rdi:CMV14_12620"/>
<protein>
    <submittedName>
        <fullName evidence="6">Aldehyde dehydrogenase</fullName>
    </submittedName>
</protein>
<keyword evidence="7" id="KW-1185">Reference proteome</keyword>
<dbReference type="PANTHER" id="PTHR11699">
    <property type="entry name" value="ALDEHYDE DEHYDROGENASE-RELATED"/>
    <property type="match status" value="1"/>
</dbReference>
<feature type="active site" evidence="3">
    <location>
        <position position="261"/>
    </location>
</feature>
<gene>
    <name evidence="6" type="ORF">COO09_23130</name>
</gene>
<dbReference type="EMBL" id="NWUF01000041">
    <property type="protein sequence ID" value="PCE39903.1"/>
    <property type="molecule type" value="Genomic_DNA"/>
</dbReference>
<comment type="similarity">
    <text evidence="1 4">Belongs to the aldehyde dehydrogenase family.</text>
</comment>
<dbReference type="InterPro" id="IPR016161">
    <property type="entry name" value="Ald_DH/histidinol_DH"/>
</dbReference>
<sequence length="503" mass="54382">MSDSIANRKTATNLFQREYGHFIGGEWTGTSRGATIVQSNPANRAPLAHIQAGDARDVALAVDAAHRAFPAWARTTARQRQEILLEMAARLRRRALDFALMESINNGKTINEAIYFDLPQAYGQFEFFAGVIHALRGESHDYPDALGLVHREPLGVCAQIIPWNAPLVMLAYKLAPALAAGNCVVMKPAETVCLSILEFMKEVADLVPPGVINIVTGFGQDVGEALVTNPKVRKVAFTGSTTTARKVMQYASANLIPQAMELGGKSAQIVCPSADLDAAAEAAALSTVFNKGEVCMAGSRLFVHRSVHDEFVDKLVATIARVRQGDPLSESTQIGAMASEAQFGKVAYYLDLAREEGATVLAGGEAATEGTLASGYYIKPTILGNVSNDMRVAQEEIFGPVTCVIGWDEEADMLAQVNDSRYGLAGGIWSRDLGQAHRLSRAMETGIIWVNRYYNLKPGMPIGGYKESGFGREGCMDIMFDYTTTKSVIINLDEGELGVFTSW</sequence>
<dbReference type="PROSITE" id="PS00070">
    <property type="entry name" value="ALDEHYDE_DEHYDR_CYS"/>
    <property type="match status" value="1"/>
</dbReference>
<dbReference type="FunFam" id="3.40.309.10:FF:000012">
    <property type="entry name" value="Betaine aldehyde dehydrogenase"/>
    <property type="match status" value="1"/>
</dbReference>
<evidence type="ECO:0000313" key="7">
    <source>
        <dbReference type="Proteomes" id="UP000218934"/>
    </source>
</evidence>
<dbReference type="RefSeq" id="WP_096367724.1">
    <property type="nucleotide sequence ID" value="NZ_CP023449.1"/>
</dbReference>
<dbReference type="InterPro" id="IPR016163">
    <property type="entry name" value="Ald_DH_C"/>
</dbReference>
<accession>A0A2A4FNC3</accession>
<dbReference type="GO" id="GO:0016620">
    <property type="term" value="F:oxidoreductase activity, acting on the aldehyde or oxo group of donors, NAD or NADP as acceptor"/>
    <property type="evidence" value="ECO:0007669"/>
    <property type="project" value="InterPro"/>
</dbReference>
<dbReference type="Gene3D" id="3.40.605.10">
    <property type="entry name" value="Aldehyde Dehydrogenase, Chain A, domain 1"/>
    <property type="match status" value="1"/>
</dbReference>
<evidence type="ECO:0000256" key="3">
    <source>
        <dbReference type="PROSITE-ProRule" id="PRU10007"/>
    </source>
</evidence>
<dbReference type="FunFam" id="3.40.605.10:FF:000007">
    <property type="entry name" value="NAD/NADP-dependent betaine aldehyde dehydrogenase"/>
    <property type="match status" value="1"/>
</dbReference>
<evidence type="ECO:0000256" key="4">
    <source>
        <dbReference type="RuleBase" id="RU003345"/>
    </source>
</evidence>
<dbReference type="InterPro" id="IPR029510">
    <property type="entry name" value="Ald_DH_CS_GLU"/>
</dbReference>
<dbReference type="OrthoDB" id="9802947at2"/>
<dbReference type="Proteomes" id="UP000218934">
    <property type="component" value="Unassembled WGS sequence"/>
</dbReference>
<dbReference type="InterPro" id="IPR015590">
    <property type="entry name" value="Aldehyde_DH_dom"/>
</dbReference>
<feature type="domain" description="Aldehyde dehydrogenase" evidence="5">
    <location>
        <begin position="30"/>
        <end position="488"/>
    </location>
</feature>